<sequence>MNVTVNDIEVDVDAWPTPQLAAVHELLRQRACELGLLPDGAGEIEVERAIERTLAQEVAVPEPTDEECRRWYEANAQRFRSGDLVCARHILFQITPGSPVPAVRGVAEAALHEIQADPALFEKHAREHSNCPSGANGGNLGQLQRGETVPEFEKAIFGDATLGVLPQLVTTRHGFHIVAIDQRIEGRQVPYELVSAEVAAELRKRSEARALSQYVRVLAGGADISGVELDAAASPLVQ</sequence>
<dbReference type="Proteomes" id="UP000214603">
    <property type="component" value="Unassembled WGS sequence"/>
</dbReference>
<evidence type="ECO:0000259" key="6">
    <source>
        <dbReference type="PROSITE" id="PS50198"/>
    </source>
</evidence>
<evidence type="ECO:0000256" key="2">
    <source>
        <dbReference type="ARBA" id="ARBA00007656"/>
    </source>
</evidence>
<dbReference type="InterPro" id="IPR046357">
    <property type="entry name" value="PPIase_dom_sf"/>
</dbReference>
<organism evidence="7 8">
    <name type="scientific">Candidimonas nitroreducens</name>
    <dbReference type="NCBI Taxonomy" id="683354"/>
    <lineage>
        <taxon>Bacteria</taxon>
        <taxon>Pseudomonadati</taxon>
        <taxon>Pseudomonadota</taxon>
        <taxon>Betaproteobacteria</taxon>
        <taxon>Burkholderiales</taxon>
        <taxon>Alcaligenaceae</taxon>
        <taxon>Candidimonas</taxon>
    </lineage>
</organism>
<name>A0A225MZ73_9BURK</name>
<comment type="similarity">
    <text evidence="2">Belongs to the PpiC/parvulin rotamase family.</text>
</comment>
<dbReference type="Pfam" id="PF00639">
    <property type="entry name" value="Rotamase"/>
    <property type="match status" value="1"/>
</dbReference>
<gene>
    <name evidence="7" type="ORF">CEY11_01165</name>
</gene>
<protein>
    <recommendedName>
        <fullName evidence="3">peptidylprolyl isomerase</fullName>
        <ecNumber evidence="3">5.2.1.8</ecNumber>
    </recommendedName>
</protein>
<dbReference type="SUPFAM" id="SSF54534">
    <property type="entry name" value="FKBP-like"/>
    <property type="match status" value="1"/>
</dbReference>
<reference evidence="8" key="1">
    <citation type="submission" date="2017-06" db="EMBL/GenBank/DDBJ databases">
        <title>Herbaspirillum phytohormonus sp. nov., isolated from the root nodule of Robinia pseudoacacia in lead-zinc mine.</title>
        <authorList>
            <person name="Fan M."/>
            <person name="Lin Y."/>
        </authorList>
    </citation>
    <scope>NUCLEOTIDE SEQUENCE [LARGE SCALE GENOMIC DNA]</scope>
    <source>
        <strain evidence="8">SC-089</strain>
    </source>
</reference>
<evidence type="ECO:0000313" key="8">
    <source>
        <dbReference type="Proteomes" id="UP000214603"/>
    </source>
</evidence>
<dbReference type="InterPro" id="IPR050245">
    <property type="entry name" value="PrsA_foldase"/>
</dbReference>
<feature type="domain" description="PpiC" evidence="6">
    <location>
        <begin position="82"/>
        <end position="182"/>
    </location>
</feature>
<dbReference type="EC" id="5.2.1.8" evidence="3"/>
<evidence type="ECO:0000256" key="5">
    <source>
        <dbReference type="PROSITE-ProRule" id="PRU00278"/>
    </source>
</evidence>
<dbReference type="PROSITE" id="PS50198">
    <property type="entry name" value="PPIC_PPIASE_2"/>
    <property type="match status" value="1"/>
</dbReference>
<keyword evidence="4 5" id="KW-0697">Rotamase</keyword>
<proteinExistence type="inferred from homology"/>
<dbReference type="InterPro" id="IPR000297">
    <property type="entry name" value="PPIase_PpiC"/>
</dbReference>
<keyword evidence="8" id="KW-1185">Reference proteome</keyword>
<evidence type="ECO:0000313" key="7">
    <source>
        <dbReference type="EMBL" id="OWT66372.1"/>
    </source>
</evidence>
<dbReference type="EMBL" id="NJIH01000001">
    <property type="protein sequence ID" value="OWT66372.1"/>
    <property type="molecule type" value="Genomic_DNA"/>
</dbReference>
<evidence type="ECO:0000256" key="3">
    <source>
        <dbReference type="ARBA" id="ARBA00013194"/>
    </source>
</evidence>
<comment type="catalytic activity">
    <reaction evidence="1">
        <text>[protein]-peptidylproline (omega=180) = [protein]-peptidylproline (omega=0)</text>
        <dbReference type="Rhea" id="RHEA:16237"/>
        <dbReference type="Rhea" id="RHEA-COMP:10747"/>
        <dbReference type="Rhea" id="RHEA-COMP:10748"/>
        <dbReference type="ChEBI" id="CHEBI:83833"/>
        <dbReference type="ChEBI" id="CHEBI:83834"/>
        <dbReference type="EC" id="5.2.1.8"/>
    </reaction>
</comment>
<evidence type="ECO:0000256" key="1">
    <source>
        <dbReference type="ARBA" id="ARBA00000971"/>
    </source>
</evidence>
<dbReference type="OrthoDB" id="9769613at2"/>
<accession>A0A225MZ73</accession>
<dbReference type="Gene3D" id="3.10.50.40">
    <property type="match status" value="1"/>
</dbReference>
<comment type="caution">
    <text evidence="7">The sequence shown here is derived from an EMBL/GenBank/DDBJ whole genome shotgun (WGS) entry which is preliminary data.</text>
</comment>
<dbReference type="PANTHER" id="PTHR47245:SF2">
    <property type="entry name" value="PEPTIDYL-PROLYL CIS-TRANS ISOMERASE HP_0175-RELATED"/>
    <property type="match status" value="1"/>
</dbReference>
<evidence type="ECO:0000256" key="4">
    <source>
        <dbReference type="ARBA" id="ARBA00023110"/>
    </source>
</evidence>
<dbReference type="AlphaFoldDB" id="A0A225MZ73"/>
<keyword evidence="5 7" id="KW-0413">Isomerase</keyword>
<dbReference type="GO" id="GO:0003755">
    <property type="term" value="F:peptidyl-prolyl cis-trans isomerase activity"/>
    <property type="evidence" value="ECO:0007669"/>
    <property type="project" value="UniProtKB-KW"/>
</dbReference>
<dbReference type="PANTHER" id="PTHR47245">
    <property type="entry name" value="PEPTIDYLPROLYL ISOMERASE"/>
    <property type="match status" value="1"/>
</dbReference>
<dbReference type="RefSeq" id="WP_088601498.1">
    <property type="nucleotide sequence ID" value="NZ_NJIH01000001.1"/>
</dbReference>